<keyword evidence="1" id="KW-0732">Signal</keyword>
<keyword evidence="4" id="KW-1185">Reference proteome</keyword>
<organism evidence="3 4">
    <name type="scientific">Novosphingobium bradum</name>
    <dbReference type="NCBI Taxonomy" id="1737444"/>
    <lineage>
        <taxon>Bacteria</taxon>
        <taxon>Pseudomonadati</taxon>
        <taxon>Pseudomonadota</taxon>
        <taxon>Alphaproteobacteria</taxon>
        <taxon>Sphingomonadales</taxon>
        <taxon>Sphingomonadaceae</taxon>
        <taxon>Novosphingobium</taxon>
    </lineage>
</organism>
<dbReference type="Proteomes" id="UP001595604">
    <property type="component" value="Unassembled WGS sequence"/>
</dbReference>
<dbReference type="Pfam" id="PF00903">
    <property type="entry name" value="Glyoxalase"/>
    <property type="match status" value="1"/>
</dbReference>
<dbReference type="SUPFAM" id="SSF54593">
    <property type="entry name" value="Glyoxalase/Bleomycin resistance protein/Dihydroxybiphenyl dioxygenase"/>
    <property type="match status" value="1"/>
</dbReference>
<evidence type="ECO:0000256" key="1">
    <source>
        <dbReference type="SAM" id="SignalP"/>
    </source>
</evidence>
<comment type="caution">
    <text evidence="3">The sequence shown here is derived from an EMBL/GenBank/DDBJ whole genome shotgun (WGS) entry which is preliminary data.</text>
</comment>
<evidence type="ECO:0000259" key="2">
    <source>
        <dbReference type="PROSITE" id="PS51819"/>
    </source>
</evidence>
<sequence length="154" mass="15825">MKRLLLAGACALIAVTGTGAATGAGAQTAPVAPTMVGVKIAVADMARTSAFYGALGMKPGLRYNDHETALTWGASPLPMVVMVRDDQHRMVRGGAFLMVSVADFDGTLARLAAAGFPASGKPLVTARFTQLMLTDPDGNRIELLGPGTAGRTQP</sequence>
<dbReference type="PROSITE" id="PS51819">
    <property type="entry name" value="VOC"/>
    <property type="match status" value="1"/>
</dbReference>
<proteinExistence type="predicted"/>
<reference evidence="4" key="1">
    <citation type="journal article" date="2019" name="Int. J. Syst. Evol. Microbiol.">
        <title>The Global Catalogue of Microorganisms (GCM) 10K type strain sequencing project: providing services to taxonomists for standard genome sequencing and annotation.</title>
        <authorList>
            <consortium name="The Broad Institute Genomics Platform"/>
            <consortium name="The Broad Institute Genome Sequencing Center for Infectious Disease"/>
            <person name="Wu L."/>
            <person name="Ma J."/>
        </authorList>
    </citation>
    <scope>NUCLEOTIDE SEQUENCE [LARGE SCALE GENOMIC DNA]</scope>
    <source>
        <strain evidence="4">KCTC 42984</strain>
    </source>
</reference>
<dbReference type="RefSeq" id="WP_379510688.1">
    <property type="nucleotide sequence ID" value="NZ_JBHRTQ010000013.1"/>
</dbReference>
<name>A0ABV7IRJ3_9SPHN</name>
<feature type="domain" description="VOC" evidence="2">
    <location>
        <begin position="34"/>
        <end position="146"/>
    </location>
</feature>
<accession>A0ABV7IRJ3</accession>
<dbReference type="EMBL" id="JBHRTQ010000013">
    <property type="protein sequence ID" value="MFC3175309.1"/>
    <property type="molecule type" value="Genomic_DNA"/>
</dbReference>
<dbReference type="InterPro" id="IPR004360">
    <property type="entry name" value="Glyas_Fos-R_dOase_dom"/>
</dbReference>
<protein>
    <submittedName>
        <fullName evidence="3">VOC family protein</fullName>
    </submittedName>
</protein>
<dbReference type="Gene3D" id="3.10.180.10">
    <property type="entry name" value="2,3-Dihydroxybiphenyl 1,2-Dioxygenase, domain 1"/>
    <property type="match status" value="1"/>
</dbReference>
<gene>
    <name evidence="3" type="ORF">ACFOD9_13700</name>
</gene>
<feature type="chain" id="PRO_5045180064" evidence="1">
    <location>
        <begin position="21"/>
        <end position="154"/>
    </location>
</feature>
<evidence type="ECO:0000313" key="4">
    <source>
        <dbReference type="Proteomes" id="UP001595604"/>
    </source>
</evidence>
<dbReference type="InterPro" id="IPR029068">
    <property type="entry name" value="Glyas_Bleomycin-R_OHBP_Dase"/>
</dbReference>
<dbReference type="InterPro" id="IPR037523">
    <property type="entry name" value="VOC_core"/>
</dbReference>
<feature type="signal peptide" evidence="1">
    <location>
        <begin position="1"/>
        <end position="20"/>
    </location>
</feature>
<evidence type="ECO:0000313" key="3">
    <source>
        <dbReference type="EMBL" id="MFC3175309.1"/>
    </source>
</evidence>